<protein>
    <recommendedName>
        <fullName evidence="4">XRE family transcriptional regulator</fullName>
    </recommendedName>
</protein>
<dbReference type="AlphaFoldDB" id="A0A841CD30"/>
<feature type="region of interest" description="Disordered" evidence="1">
    <location>
        <begin position="76"/>
        <end position="102"/>
    </location>
</feature>
<evidence type="ECO:0000313" key="3">
    <source>
        <dbReference type="Proteomes" id="UP000547510"/>
    </source>
</evidence>
<sequence>MTTPTHLRTFLDRLGWPPEQLAREINRRCGDGTISPKAPYHWLKGAYPRRRIPYAVAEILSEHLNEPIDISVIWPTGLDDDTAPENEEGHEPTPRPAQVPDLAPPARHTELVRHSCESLTLSREVAATNVDEAAFDRFEAELSAIGQSYAYVPPSTLAHRTTLFRDRIAELLHGRQRPAQRVRLLSYAAKSCVLLAWMADDLDDRKAAHNHATAAWDLADLADRHDARRWVRAVQARQSYWLGHFVESAQLAVDGTTYRAADGLDALLLLQQARAWAAARMDADARRALADWRALPGSDAADGRHPMLVIGPEVQSYLAGATLLALHRPENALTELDRSLRLQCAASPASRSRDLEILVRAHIARCHAVLGDLRAGLDALVPVPDPESTDLTGPVRASLAEARRALSGASGDRAAHGRLAVLPAR</sequence>
<dbReference type="EMBL" id="JACHJN010000001">
    <property type="protein sequence ID" value="MBB5953656.1"/>
    <property type="molecule type" value="Genomic_DNA"/>
</dbReference>
<evidence type="ECO:0008006" key="4">
    <source>
        <dbReference type="Google" id="ProtNLM"/>
    </source>
</evidence>
<gene>
    <name evidence="2" type="ORF">FHS29_000226</name>
</gene>
<accession>A0A841CD30</accession>
<evidence type="ECO:0000256" key="1">
    <source>
        <dbReference type="SAM" id="MobiDB-lite"/>
    </source>
</evidence>
<dbReference type="Proteomes" id="UP000547510">
    <property type="component" value="Unassembled WGS sequence"/>
</dbReference>
<reference evidence="2 3" key="1">
    <citation type="submission" date="2020-08" db="EMBL/GenBank/DDBJ databases">
        <title>Genomic Encyclopedia of Type Strains, Phase III (KMG-III): the genomes of soil and plant-associated and newly described type strains.</title>
        <authorList>
            <person name="Whitman W."/>
        </authorList>
    </citation>
    <scope>NUCLEOTIDE SEQUENCE [LARGE SCALE GENOMIC DNA]</scope>
    <source>
        <strain evidence="2 3">CECT 8640</strain>
    </source>
</reference>
<proteinExistence type="predicted"/>
<keyword evidence="3" id="KW-1185">Reference proteome</keyword>
<organism evidence="2 3">
    <name type="scientific">Saccharothrix tamanrassetensis</name>
    <dbReference type="NCBI Taxonomy" id="1051531"/>
    <lineage>
        <taxon>Bacteria</taxon>
        <taxon>Bacillati</taxon>
        <taxon>Actinomycetota</taxon>
        <taxon>Actinomycetes</taxon>
        <taxon>Pseudonocardiales</taxon>
        <taxon>Pseudonocardiaceae</taxon>
        <taxon>Saccharothrix</taxon>
    </lineage>
</organism>
<comment type="caution">
    <text evidence="2">The sequence shown here is derived from an EMBL/GenBank/DDBJ whole genome shotgun (WGS) entry which is preliminary data.</text>
</comment>
<evidence type="ECO:0000313" key="2">
    <source>
        <dbReference type="EMBL" id="MBB5953656.1"/>
    </source>
</evidence>
<name>A0A841CD30_9PSEU</name>
<dbReference type="RefSeq" id="WP_184687361.1">
    <property type="nucleotide sequence ID" value="NZ_JACHJN010000001.1"/>
</dbReference>